<organism evidence="1">
    <name type="scientific">Streptomyces sp. NBC_00180</name>
    <dbReference type="NCBI Taxonomy" id="2903632"/>
    <lineage>
        <taxon>Bacteria</taxon>
        <taxon>Bacillati</taxon>
        <taxon>Actinomycetota</taxon>
        <taxon>Actinomycetes</taxon>
        <taxon>Kitasatosporales</taxon>
        <taxon>Streptomycetaceae</taxon>
        <taxon>Streptomyces</taxon>
    </lineage>
</organism>
<keyword evidence="1" id="KW-0489">Methyltransferase</keyword>
<gene>
    <name evidence="1" type="ORF">OG477_15915</name>
</gene>
<dbReference type="GO" id="GO:0008168">
    <property type="term" value="F:methyltransferase activity"/>
    <property type="evidence" value="ECO:0007669"/>
    <property type="project" value="UniProtKB-KW"/>
</dbReference>
<dbReference type="EMBL" id="CP108140">
    <property type="protein sequence ID" value="WTP86768.1"/>
    <property type="molecule type" value="Genomic_DNA"/>
</dbReference>
<dbReference type="InterPro" id="IPR029063">
    <property type="entry name" value="SAM-dependent_MTases_sf"/>
</dbReference>
<protein>
    <submittedName>
        <fullName evidence="1">DNA methylase</fullName>
    </submittedName>
</protein>
<dbReference type="SUPFAM" id="SSF53335">
    <property type="entry name" value="S-adenosyl-L-methionine-dependent methyltransferases"/>
    <property type="match status" value="1"/>
</dbReference>
<evidence type="ECO:0000313" key="1">
    <source>
        <dbReference type="EMBL" id="WTP86768.1"/>
    </source>
</evidence>
<dbReference type="GO" id="GO:0032259">
    <property type="term" value="P:methylation"/>
    <property type="evidence" value="ECO:0007669"/>
    <property type="project" value="UniProtKB-KW"/>
</dbReference>
<dbReference type="Gene3D" id="3.40.50.150">
    <property type="entry name" value="Vaccinia Virus protein VP39"/>
    <property type="match status" value="1"/>
</dbReference>
<accession>A0AAU1HZ34</accession>
<name>A0AAU1HZ34_9ACTN</name>
<keyword evidence="1" id="KW-0808">Transferase</keyword>
<reference evidence="1" key="1">
    <citation type="submission" date="2022-10" db="EMBL/GenBank/DDBJ databases">
        <title>The complete genomes of actinobacterial strains from the NBC collection.</title>
        <authorList>
            <person name="Joergensen T.S."/>
            <person name="Alvarez Arevalo M."/>
            <person name="Sterndorff E.B."/>
            <person name="Faurdal D."/>
            <person name="Vuksanovic O."/>
            <person name="Mourched A.-S."/>
            <person name="Charusanti P."/>
            <person name="Shaw S."/>
            <person name="Blin K."/>
            <person name="Weber T."/>
        </authorList>
    </citation>
    <scope>NUCLEOTIDE SEQUENCE</scope>
    <source>
        <strain evidence="1">NBC 00180</strain>
    </source>
</reference>
<proteinExistence type="predicted"/>
<dbReference type="AlphaFoldDB" id="A0AAU1HZ34"/>
<sequence>MTQPTDIRRVPDTFRVLDAYSCIGGATKGYQRIPGVHVTGVDIQAQPDYCGDAFHQGDAIEYIRAHGHKFDFIHASPPCQGEGAPTKGTNAVRNAAIGRTYPRLIAPTRAALEATGRPYVMENVAGSEVRKDIRLCGEQFGLAVLMHRYFELGGWTTAQPAHPKHRGYVRGCRHGIWRDGPYVAAYGKGGGKATVPEIRWAKGIGWSTDHLRLREALPPAYTEWIGRAFLAFRADLGMVA</sequence>